<evidence type="ECO:0000313" key="3">
    <source>
        <dbReference type="Proteomes" id="UP001260773"/>
    </source>
</evidence>
<evidence type="ECO:0000313" key="2">
    <source>
        <dbReference type="EMBL" id="MDT2403923.1"/>
    </source>
</evidence>
<proteinExistence type="predicted"/>
<dbReference type="AlphaFoldDB" id="A0AAW8RXI2"/>
<dbReference type="EMBL" id="JARPWH010000070">
    <property type="protein sequence ID" value="MDT2403923.1"/>
    <property type="molecule type" value="Genomic_DNA"/>
</dbReference>
<feature type="domain" description="DUF3797" evidence="1">
    <location>
        <begin position="2"/>
        <end position="48"/>
    </location>
</feature>
<gene>
    <name evidence="2" type="ORF">P7D43_16275</name>
</gene>
<dbReference type="RefSeq" id="WP_178981766.1">
    <property type="nucleotide sequence ID" value="NZ_JARPWH010000070.1"/>
</dbReference>
<dbReference type="Pfam" id="PF12677">
    <property type="entry name" value="DUF3797"/>
    <property type="match status" value="1"/>
</dbReference>
<evidence type="ECO:0000259" key="1">
    <source>
        <dbReference type="Pfam" id="PF12677"/>
    </source>
</evidence>
<protein>
    <submittedName>
        <fullName evidence="2">DUF3797 domain-containing protein</fullName>
    </submittedName>
</protein>
<comment type="caution">
    <text evidence="2">The sequence shown here is derived from an EMBL/GenBank/DDBJ whole genome shotgun (WGS) entry which is preliminary data.</text>
</comment>
<accession>A0AAW8RXI2</accession>
<dbReference type="Proteomes" id="UP001260773">
    <property type="component" value="Unassembled WGS sequence"/>
</dbReference>
<sequence length="59" mass="6855">MLMDKCIELTRKYVDCPACGNGLIGENEGGIVIEEYTFDRWCKCGWKVHVDLREEKEDD</sequence>
<name>A0AAW8RXI2_ENTAV</name>
<dbReference type="InterPro" id="IPR024256">
    <property type="entry name" value="DUF3797"/>
</dbReference>
<reference evidence="2" key="1">
    <citation type="submission" date="2023-03" db="EMBL/GenBank/DDBJ databases">
        <authorList>
            <person name="Shen W."/>
            <person name="Cai J."/>
        </authorList>
    </citation>
    <scope>NUCLEOTIDE SEQUENCE</scope>
    <source>
        <strain evidence="2">P33-2</strain>
    </source>
</reference>
<organism evidence="2 3">
    <name type="scientific">Enterococcus avium</name>
    <name type="common">Streptococcus avium</name>
    <dbReference type="NCBI Taxonomy" id="33945"/>
    <lineage>
        <taxon>Bacteria</taxon>
        <taxon>Bacillati</taxon>
        <taxon>Bacillota</taxon>
        <taxon>Bacilli</taxon>
        <taxon>Lactobacillales</taxon>
        <taxon>Enterococcaceae</taxon>
        <taxon>Enterococcus</taxon>
    </lineage>
</organism>